<evidence type="ECO:0000259" key="10">
    <source>
        <dbReference type="Pfam" id="PF13962"/>
    </source>
</evidence>
<feature type="repeat" description="ANK" evidence="7">
    <location>
        <begin position="322"/>
        <end position="344"/>
    </location>
</feature>
<dbReference type="Pfam" id="PF12796">
    <property type="entry name" value="Ank_2"/>
    <property type="match status" value="1"/>
</dbReference>
<evidence type="ECO:0000256" key="1">
    <source>
        <dbReference type="ARBA" id="ARBA00004141"/>
    </source>
</evidence>
<dbReference type="PANTHER" id="PTHR24186:SF46">
    <property type="entry name" value="PROTEIN ACCELERATED CELL DEATH 6-LIKE"/>
    <property type="match status" value="1"/>
</dbReference>
<evidence type="ECO:0000256" key="6">
    <source>
        <dbReference type="ARBA" id="ARBA00023136"/>
    </source>
</evidence>
<dbReference type="InterPro" id="IPR002110">
    <property type="entry name" value="Ankyrin_rpt"/>
</dbReference>
<feature type="transmembrane region" description="Helical" evidence="9">
    <location>
        <begin position="466"/>
        <end position="491"/>
    </location>
</feature>
<feature type="compositionally biased region" description="Basic and acidic residues" evidence="8">
    <location>
        <begin position="18"/>
        <end position="29"/>
    </location>
</feature>
<keyword evidence="6 9" id="KW-0472">Membrane</keyword>
<feature type="transmembrane region" description="Helical" evidence="9">
    <location>
        <begin position="558"/>
        <end position="578"/>
    </location>
</feature>
<accession>A0ABD3II75</accession>
<dbReference type="EMBL" id="JBJKBG010000011">
    <property type="protein sequence ID" value="KAL3714655.1"/>
    <property type="molecule type" value="Genomic_DNA"/>
</dbReference>
<evidence type="ECO:0000256" key="3">
    <source>
        <dbReference type="ARBA" id="ARBA00022737"/>
    </source>
</evidence>
<dbReference type="InterPro" id="IPR026961">
    <property type="entry name" value="PGG_dom"/>
</dbReference>
<dbReference type="SMART" id="SM00248">
    <property type="entry name" value="ANK"/>
    <property type="match status" value="7"/>
</dbReference>
<keyword evidence="2 9" id="KW-0812">Transmembrane</keyword>
<feature type="transmembrane region" description="Helical" evidence="9">
    <location>
        <begin position="584"/>
        <end position="602"/>
    </location>
</feature>
<dbReference type="PROSITE" id="PS50088">
    <property type="entry name" value="ANK_REPEAT"/>
    <property type="match status" value="2"/>
</dbReference>
<gene>
    <name evidence="11" type="ORF">ACJRO7_006544</name>
</gene>
<sequence>MDVEISIQVADGGMNRPTAEEVERDERGSFNEVSGDEIISSKEEEIWRSRQHKMNKALADSRPMSGQDPAEVYAAAGELAHVVKQGDVDEFLSKIESFAGRIDPLAVLNTRREWNLSLLHSAAINRKDDILRLLIDSVAAKDDGENTPLHFVAISEGSTRAAEMLIRRARDLPNVDDKNWILRMKNKRGNTALHEAVLNRHADVVRYLLSEDLEPVYWQNKAQKSPLYLAVNTNDSKMLEALLSLSLEPSRIEGLPPIHGAIASSNFDLVALILKKNMKLFAMTDSRGGNVFHTAAFLNRACMGRVHLIEKLKLVSTRLNRQGQTILHVAAKYGRASVVRYILRDPKLREELNKQDYDGNTALHLTAMHSQPAALIHLVRSEEIELRVYNDKCLTAFDTARGHMAMEHTKRQQLALLALACSFAGKVQPVSPELLILKPEARDKEFPSLVRSRKNKPDRDIVKDYIGARLVVATLVATVTFAAGFAVPGGFDSSDKTPKNDLGMATMLDKRMFQAFVICNTIAMFCSMTVVVNLIWARLVDVEIAVTAFQHTTLPLKIALLAISTAFLTGVTLTVGKLSWLADTIFYLGLPFLLIISGAILLEHPPVFITIQNCPVRRLTLWLILAYIYLWRVETYIYDDTEDDRKVNETFASRLADGAGELKTDDSATAKCENAPSNH</sequence>
<protein>
    <recommendedName>
        <fullName evidence="10">PGG domain-containing protein</fullName>
    </recommendedName>
</protein>
<dbReference type="GO" id="GO:0016020">
    <property type="term" value="C:membrane"/>
    <property type="evidence" value="ECO:0007669"/>
    <property type="project" value="UniProtKB-SubCell"/>
</dbReference>
<comment type="subcellular location">
    <subcellularLocation>
        <location evidence="1">Membrane</location>
        <topology evidence="1">Multi-pass membrane protein</topology>
    </subcellularLocation>
</comment>
<reference evidence="11 12" key="1">
    <citation type="submission" date="2024-11" db="EMBL/GenBank/DDBJ databases">
        <title>Chromosome-level genome assembly of Eucalyptus globulus Labill. provides insights into its genome evolution.</title>
        <authorList>
            <person name="Li X."/>
        </authorList>
    </citation>
    <scope>NUCLEOTIDE SEQUENCE [LARGE SCALE GENOMIC DNA]</scope>
    <source>
        <strain evidence="11">CL2024</strain>
        <tissue evidence="11">Fresh tender leaves</tissue>
    </source>
</reference>
<evidence type="ECO:0000313" key="12">
    <source>
        <dbReference type="Proteomes" id="UP001634007"/>
    </source>
</evidence>
<feature type="domain" description="PGG" evidence="10">
    <location>
        <begin position="463"/>
        <end position="573"/>
    </location>
</feature>
<evidence type="ECO:0000256" key="7">
    <source>
        <dbReference type="PROSITE-ProRule" id="PRU00023"/>
    </source>
</evidence>
<dbReference type="InterPro" id="IPR036770">
    <property type="entry name" value="Ankyrin_rpt-contain_sf"/>
</dbReference>
<keyword evidence="4 9" id="KW-1133">Transmembrane helix</keyword>
<evidence type="ECO:0000313" key="11">
    <source>
        <dbReference type="EMBL" id="KAL3714655.1"/>
    </source>
</evidence>
<keyword evidence="3" id="KW-0677">Repeat</keyword>
<evidence type="ECO:0000256" key="8">
    <source>
        <dbReference type="SAM" id="MobiDB-lite"/>
    </source>
</evidence>
<feature type="transmembrane region" description="Helical" evidence="9">
    <location>
        <begin position="511"/>
        <end position="537"/>
    </location>
</feature>
<feature type="repeat" description="ANK" evidence="7">
    <location>
        <begin position="188"/>
        <end position="210"/>
    </location>
</feature>
<organism evidence="11 12">
    <name type="scientific">Eucalyptus globulus</name>
    <name type="common">Tasmanian blue gum</name>
    <dbReference type="NCBI Taxonomy" id="34317"/>
    <lineage>
        <taxon>Eukaryota</taxon>
        <taxon>Viridiplantae</taxon>
        <taxon>Streptophyta</taxon>
        <taxon>Embryophyta</taxon>
        <taxon>Tracheophyta</taxon>
        <taxon>Spermatophyta</taxon>
        <taxon>Magnoliopsida</taxon>
        <taxon>eudicotyledons</taxon>
        <taxon>Gunneridae</taxon>
        <taxon>Pentapetalae</taxon>
        <taxon>rosids</taxon>
        <taxon>malvids</taxon>
        <taxon>Myrtales</taxon>
        <taxon>Myrtaceae</taxon>
        <taxon>Myrtoideae</taxon>
        <taxon>Eucalypteae</taxon>
        <taxon>Eucalyptus</taxon>
    </lineage>
</organism>
<dbReference type="PANTHER" id="PTHR24186">
    <property type="entry name" value="PROTEIN PHOSPHATASE 1 REGULATORY SUBUNIT"/>
    <property type="match status" value="1"/>
</dbReference>
<dbReference type="SUPFAM" id="SSF48403">
    <property type="entry name" value="Ankyrin repeat"/>
    <property type="match status" value="2"/>
</dbReference>
<dbReference type="Proteomes" id="UP001634007">
    <property type="component" value="Unassembled WGS sequence"/>
</dbReference>
<evidence type="ECO:0000256" key="9">
    <source>
        <dbReference type="SAM" id="Phobius"/>
    </source>
</evidence>
<keyword evidence="12" id="KW-1185">Reference proteome</keyword>
<proteinExistence type="predicted"/>
<dbReference type="Gene3D" id="1.25.40.20">
    <property type="entry name" value="Ankyrin repeat-containing domain"/>
    <property type="match status" value="2"/>
</dbReference>
<dbReference type="Pfam" id="PF13857">
    <property type="entry name" value="Ank_5"/>
    <property type="match status" value="1"/>
</dbReference>
<dbReference type="Pfam" id="PF13637">
    <property type="entry name" value="Ank_4"/>
    <property type="match status" value="1"/>
</dbReference>
<dbReference type="PROSITE" id="PS50297">
    <property type="entry name" value="ANK_REP_REGION"/>
    <property type="match status" value="2"/>
</dbReference>
<keyword evidence="5 7" id="KW-0040">ANK repeat</keyword>
<evidence type="ECO:0000256" key="5">
    <source>
        <dbReference type="ARBA" id="ARBA00023043"/>
    </source>
</evidence>
<evidence type="ECO:0000256" key="4">
    <source>
        <dbReference type="ARBA" id="ARBA00022989"/>
    </source>
</evidence>
<dbReference type="AlphaFoldDB" id="A0ABD3II75"/>
<comment type="caution">
    <text evidence="11">The sequence shown here is derived from an EMBL/GenBank/DDBJ whole genome shotgun (WGS) entry which is preliminary data.</text>
</comment>
<feature type="transmembrane region" description="Helical" evidence="9">
    <location>
        <begin position="614"/>
        <end position="631"/>
    </location>
</feature>
<dbReference type="Pfam" id="PF13962">
    <property type="entry name" value="PGG"/>
    <property type="match status" value="1"/>
</dbReference>
<feature type="region of interest" description="Disordered" evidence="8">
    <location>
        <begin position="13"/>
        <end position="32"/>
    </location>
</feature>
<name>A0ABD3II75_EUCGL</name>
<evidence type="ECO:0000256" key="2">
    <source>
        <dbReference type="ARBA" id="ARBA00022692"/>
    </source>
</evidence>